<organism evidence="7">
    <name type="scientific">Leptocylindrus danicus</name>
    <dbReference type="NCBI Taxonomy" id="163516"/>
    <lineage>
        <taxon>Eukaryota</taxon>
        <taxon>Sar</taxon>
        <taxon>Stramenopiles</taxon>
        <taxon>Ochrophyta</taxon>
        <taxon>Bacillariophyta</taxon>
        <taxon>Coscinodiscophyceae</taxon>
        <taxon>Chaetocerotophycidae</taxon>
        <taxon>Leptocylindrales</taxon>
        <taxon>Leptocylindraceae</taxon>
        <taxon>Leptocylindrus</taxon>
    </lineage>
</organism>
<dbReference type="PANTHER" id="PTHR47790:SF2">
    <property type="entry name" value="TRNA_TMRNA (URACIL-C(5))-METHYLTRANSFERASE"/>
    <property type="match status" value="1"/>
</dbReference>
<keyword evidence="3 5" id="KW-0949">S-adenosyl-L-methionine</keyword>
<proteinExistence type="inferred from homology"/>
<dbReference type="InterPro" id="IPR030390">
    <property type="entry name" value="MeTrfase_TrmA_AS"/>
</dbReference>
<keyword evidence="2 5" id="KW-0808">Transferase</keyword>
<gene>
    <name evidence="7" type="ORF">LDAN0321_LOCUS2773</name>
</gene>
<feature type="binding site" evidence="5">
    <location>
        <position position="271"/>
    </location>
    <ligand>
        <name>S-adenosyl-L-methionine</name>
        <dbReference type="ChEBI" id="CHEBI:59789"/>
    </ligand>
</feature>
<name>A0A7S2NV21_9STRA</name>
<dbReference type="GO" id="GO:0019843">
    <property type="term" value="F:rRNA binding"/>
    <property type="evidence" value="ECO:0007669"/>
    <property type="project" value="TreeGrafter"/>
</dbReference>
<evidence type="ECO:0000256" key="3">
    <source>
        <dbReference type="ARBA" id="ARBA00022691"/>
    </source>
</evidence>
<feature type="binding site" evidence="5">
    <location>
        <position position="189"/>
    </location>
    <ligand>
        <name>S-adenosyl-L-methionine</name>
        <dbReference type="ChEBI" id="CHEBI:59789"/>
    </ligand>
</feature>
<dbReference type="InterPro" id="IPR029063">
    <property type="entry name" value="SAM-dependent_MTases_sf"/>
</dbReference>
<reference evidence="7" key="1">
    <citation type="submission" date="2021-01" db="EMBL/GenBank/DDBJ databases">
        <authorList>
            <person name="Corre E."/>
            <person name="Pelletier E."/>
            <person name="Niang G."/>
            <person name="Scheremetjew M."/>
            <person name="Finn R."/>
            <person name="Kale V."/>
            <person name="Holt S."/>
            <person name="Cochrane G."/>
            <person name="Meng A."/>
            <person name="Brown T."/>
            <person name="Cohen L."/>
        </authorList>
    </citation>
    <scope>NUCLEOTIDE SEQUENCE</scope>
    <source>
        <strain evidence="7">B650</strain>
    </source>
</reference>
<dbReference type="AlphaFoldDB" id="A0A7S2NV21"/>
<dbReference type="GO" id="GO:0008033">
    <property type="term" value="P:tRNA processing"/>
    <property type="evidence" value="ECO:0007669"/>
    <property type="project" value="UniProtKB-KW"/>
</dbReference>
<dbReference type="EMBL" id="HBGY01004613">
    <property type="protein sequence ID" value="CAD9560895.1"/>
    <property type="molecule type" value="Transcribed_RNA"/>
</dbReference>
<dbReference type="InterPro" id="IPR010280">
    <property type="entry name" value="U5_MeTrfase_fam"/>
</dbReference>
<keyword evidence="1 5" id="KW-0489">Methyltransferase</keyword>
<dbReference type="PROSITE" id="PS01230">
    <property type="entry name" value="TRMA_1"/>
    <property type="match status" value="1"/>
</dbReference>
<dbReference type="SUPFAM" id="SSF53335">
    <property type="entry name" value="S-adenosyl-L-methionine-dependent methyltransferases"/>
    <property type="match status" value="1"/>
</dbReference>
<evidence type="ECO:0000256" key="5">
    <source>
        <dbReference type="PROSITE-ProRule" id="PRU01024"/>
    </source>
</evidence>
<dbReference type="InterPro" id="IPR011869">
    <property type="entry name" value="TrmA_MeTrfase"/>
</dbReference>
<evidence type="ECO:0000256" key="4">
    <source>
        <dbReference type="ARBA" id="ARBA00022694"/>
    </source>
</evidence>
<dbReference type="GO" id="GO:0032259">
    <property type="term" value="P:methylation"/>
    <property type="evidence" value="ECO:0007669"/>
    <property type="project" value="UniProtKB-KW"/>
</dbReference>
<accession>A0A7S2NV21</accession>
<dbReference type="Gene3D" id="3.40.50.150">
    <property type="entry name" value="Vaccinia Virus protein VP39"/>
    <property type="match status" value="1"/>
</dbReference>
<sequence length="348" mass="39846">MRSQHQVIPLQSTTFDIANARIQKVMSKLIYTLNEDIARGTQHFCDIRMNLTSSTFVSSWDERQCIVTLHYSAPFQCVHKWKEQAEVLIDKCSLMDTDESNVRFIGRSKGVKIVVTGKGEEQTDCDIKVSDEIWVRGERIKYIKPEGAFQHPNPRVMYHALEWILDCVDNIKKQSEDCSERHVRLLEMYSGCGAHTMVMSNKVIGAFDKIVAVELDKRLVDSCIYNCKLNGVEDVVRVVQGDAGEYARKCVAKKTNDESWWHQEYGLLLVDPPRQGLDEHVCALALSGTFQHMLYISCGRSALQRDILRLHNAFEVMSCVLLDLFPRTDAIETLVHLKRRRVKIPPVC</sequence>
<dbReference type="Gene3D" id="2.40.50.1070">
    <property type="match status" value="1"/>
</dbReference>
<protein>
    <recommendedName>
        <fullName evidence="8">tRNA(Phe) (4-demethylwyosine(37)-C(7)) aminocarboxypropyltransferase</fullName>
    </recommendedName>
</protein>
<evidence type="ECO:0008006" key="8">
    <source>
        <dbReference type="Google" id="ProtNLM"/>
    </source>
</evidence>
<dbReference type="Pfam" id="PF05958">
    <property type="entry name" value="tRNA_U5-meth_tr"/>
    <property type="match status" value="1"/>
</dbReference>
<feature type="active site" description="Nucleophile" evidence="5">
    <location>
        <position position="298"/>
    </location>
</feature>
<evidence type="ECO:0000256" key="1">
    <source>
        <dbReference type="ARBA" id="ARBA00022603"/>
    </source>
</evidence>
<evidence type="ECO:0000313" key="7">
    <source>
        <dbReference type="EMBL" id="CAD9560895.1"/>
    </source>
</evidence>
<comment type="caution">
    <text evidence="5">Lacks conserved residue(s) required for the propagation of feature annotation.</text>
</comment>
<evidence type="ECO:0000256" key="2">
    <source>
        <dbReference type="ARBA" id="ARBA00022679"/>
    </source>
</evidence>
<dbReference type="PANTHER" id="PTHR47790">
    <property type="entry name" value="TRNA/TMRNA (URACIL-C(5))-METHYLTRANSFERASE"/>
    <property type="match status" value="1"/>
</dbReference>
<feature type="active site" evidence="6">
    <location>
        <position position="298"/>
    </location>
</feature>
<feature type="binding site" evidence="5">
    <location>
        <position position="214"/>
    </location>
    <ligand>
        <name>S-adenosyl-L-methionine</name>
        <dbReference type="ChEBI" id="CHEBI:59789"/>
    </ligand>
</feature>
<evidence type="ECO:0000256" key="6">
    <source>
        <dbReference type="PROSITE-ProRule" id="PRU10015"/>
    </source>
</evidence>
<dbReference type="PROSITE" id="PS51687">
    <property type="entry name" value="SAM_MT_RNA_M5U"/>
    <property type="match status" value="1"/>
</dbReference>
<dbReference type="GO" id="GO:0000049">
    <property type="term" value="F:tRNA binding"/>
    <property type="evidence" value="ECO:0007669"/>
    <property type="project" value="TreeGrafter"/>
</dbReference>
<comment type="similarity">
    <text evidence="5">Belongs to the class I-like SAM-binding methyltransferase superfamily. RNA M5U methyltransferase family.</text>
</comment>
<dbReference type="GO" id="GO:0005829">
    <property type="term" value="C:cytosol"/>
    <property type="evidence" value="ECO:0007669"/>
    <property type="project" value="TreeGrafter"/>
</dbReference>
<keyword evidence="4" id="KW-0819">tRNA processing</keyword>
<dbReference type="GO" id="GO:0030697">
    <property type="term" value="F:tRNA (uracil(54)-C5)-methyltransferase activity, S-adenosyl methionine-dependent"/>
    <property type="evidence" value="ECO:0007669"/>
    <property type="project" value="InterPro"/>
</dbReference>